<evidence type="ECO:0000313" key="2">
    <source>
        <dbReference type="Proteomes" id="UP001221898"/>
    </source>
</evidence>
<keyword evidence="2" id="KW-1185">Reference proteome</keyword>
<dbReference type="Proteomes" id="UP001221898">
    <property type="component" value="Unassembled WGS sequence"/>
</dbReference>
<gene>
    <name evidence="1" type="ORF">AAFF_G00386580</name>
</gene>
<sequence length="109" mass="11365">MRTVAALAPTITGSFPAVGAEWPLLSLSAGAAACCVPACLAAKQACPWESSKAQIHTTLPQLEGCAHRPPAPAAPRAWCGGRSAQESRERPCRWAPDDRFLPVRGGGAF</sequence>
<organism evidence="1 2">
    <name type="scientific">Aldrovandia affinis</name>
    <dbReference type="NCBI Taxonomy" id="143900"/>
    <lineage>
        <taxon>Eukaryota</taxon>
        <taxon>Metazoa</taxon>
        <taxon>Chordata</taxon>
        <taxon>Craniata</taxon>
        <taxon>Vertebrata</taxon>
        <taxon>Euteleostomi</taxon>
        <taxon>Actinopterygii</taxon>
        <taxon>Neopterygii</taxon>
        <taxon>Teleostei</taxon>
        <taxon>Notacanthiformes</taxon>
        <taxon>Halosauridae</taxon>
        <taxon>Aldrovandia</taxon>
    </lineage>
</organism>
<reference evidence="1" key="1">
    <citation type="journal article" date="2023" name="Science">
        <title>Genome structures resolve the early diversification of teleost fishes.</title>
        <authorList>
            <person name="Parey E."/>
            <person name="Louis A."/>
            <person name="Montfort J."/>
            <person name="Bouchez O."/>
            <person name="Roques C."/>
            <person name="Iampietro C."/>
            <person name="Lluch J."/>
            <person name="Castinel A."/>
            <person name="Donnadieu C."/>
            <person name="Desvignes T."/>
            <person name="Floi Bucao C."/>
            <person name="Jouanno E."/>
            <person name="Wen M."/>
            <person name="Mejri S."/>
            <person name="Dirks R."/>
            <person name="Jansen H."/>
            <person name="Henkel C."/>
            <person name="Chen W.J."/>
            <person name="Zahm M."/>
            <person name="Cabau C."/>
            <person name="Klopp C."/>
            <person name="Thompson A.W."/>
            <person name="Robinson-Rechavi M."/>
            <person name="Braasch I."/>
            <person name="Lecointre G."/>
            <person name="Bobe J."/>
            <person name="Postlethwait J.H."/>
            <person name="Berthelot C."/>
            <person name="Roest Crollius H."/>
            <person name="Guiguen Y."/>
        </authorList>
    </citation>
    <scope>NUCLEOTIDE SEQUENCE</scope>
    <source>
        <strain evidence="1">NC1722</strain>
    </source>
</reference>
<name>A0AAD7WLM5_9TELE</name>
<comment type="caution">
    <text evidence="1">The sequence shown here is derived from an EMBL/GenBank/DDBJ whole genome shotgun (WGS) entry which is preliminary data.</text>
</comment>
<dbReference type="EMBL" id="JAINUG010000071">
    <property type="protein sequence ID" value="KAJ8401427.1"/>
    <property type="molecule type" value="Genomic_DNA"/>
</dbReference>
<evidence type="ECO:0000313" key="1">
    <source>
        <dbReference type="EMBL" id="KAJ8401427.1"/>
    </source>
</evidence>
<proteinExistence type="predicted"/>
<accession>A0AAD7WLM5</accession>
<dbReference type="PROSITE" id="PS51257">
    <property type="entry name" value="PROKAR_LIPOPROTEIN"/>
    <property type="match status" value="1"/>
</dbReference>
<dbReference type="AlphaFoldDB" id="A0AAD7WLM5"/>
<protein>
    <submittedName>
        <fullName evidence="1">Uncharacterized protein</fullName>
    </submittedName>
</protein>